<dbReference type="Gene3D" id="2.60.260.20">
    <property type="entry name" value="Urease metallochaperone UreE, N-terminal domain"/>
    <property type="match status" value="2"/>
</dbReference>
<dbReference type="Gene3D" id="2.10.230.10">
    <property type="entry name" value="Heat shock protein DnaJ, cysteine-rich domain"/>
    <property type="match status" value="1"/>
</dbReference>
<evidence type="ECO:0000256" key="3">
    <source>
        <dbReference type="ARBA" id="ARBA00022771"/>
    </source>
</evidence>
<dbReference type="PROSITE" id="PS51188">
    <property type="entry name" value="ZF_CR"/>
    <property type="match status" value="1"/>
</dbReference>
<dbReference type="SMART" id="SM00271">
    <property type="entry name" value="DnaJ"/>
    <property type="match status" value="1"/>
</dbReference>
<dbReference type="InterPro" id="IPR001623">
    <property type="entry name" value="DnaJ_domain"/>
</dbReference>
<dbReference type="InterPro" id="IPR018253">
    <property type="entry name" value="DnaJ_domain_CS"/>
</dbReference>
<dbReference type="SUPFAM" id="SSF46565">
    <property type="entry name" value="Chaperone J-domain"/>
    <property type="match status" value="1"/>
</dbReference>
<proteinExistence type="predicted"/>
<dbReference type="InterPro" id="IPR008971">
    <property type="entry name" value="HSP40/DnaJ_pept-bd"/>
</dbReference>
<comment type="caution">
    <text evidence="8">The sequence shown here is derived from an EMBL/GenBank/DDBJ whole genome shotgun (WGS) entry which is preliminary data.</text>
</comment>
<evidence type="ECO:0000256" key="4">
    <source>
        <dbReference type="ARBA" id="ARBA00022833"/>
    </source>
</evidence>
<dbReference type="GO" id="GO:0008270">
    <property type="term" value="F:zinc ion binding"/>
    <property type="evidence" value="ECO:0007669"/>
    <property type="project" value="UniProtKB-KW"/>
</dbReference>
<dbReference type="InterPro" id="IPR001305">
    <property type="entry name" value="HSP_DnaJ_Cys-rich_dom"/>
</dbReference>
<evidence type="ECO:0000259" key="7">
    <source>
        <dbReference type="PROSITE" id="PS51188"/>
    </source>
</evidence>
<evidence type="ECO:0000313" key="8">
    <source>
        <dbReference type="EMBL" id="GAA98420.1"/>
    </source>
</evidence>
<dbReference type="SUPFAM" id="SSF57938">
    <property type="entry name" value="DnaJ/Hsp40 cysteine-rich domain"/>
    <property type="match status" value="1"/>
</dbReference>
<organism evidence="8 9">
    <name type="scientific">Mixia osmundae (strain CBS 9802 / IAM 14324 / JCM 22182 / KY 12970)</name>
    <dbReference type="NCBI Taxonomy" id="764103"/>
    <lineage>
        <taxon>Eukaryota</taxon>
        <taxon>Fungi</taxon>
        <taxon>Dikarya</taxon>
        <taxon>Basidiomycota</taxon>
        <taxon>Pucciniomycotina</taxon>
        <taxon>Mixiomycetes</taxon>
        <taxon>Mixiales</taxon>
        <taxon>Mixiaceae</taxon>
        <taxon>Mixia</taxon>
    </lineage>
</organism>
<dbReference type="GO" id="GO:0051082">
    <property type="term" value="F:unfolded protein binding"/>
    <property type="evidence" value="ECO:0007669"/>
    <property type="project" value="InterPro"/>
</dbReference>
<dbReference type="EMBL" id="BABT02000152">
    <property type="protein sequence ID" value="GAA98420.1"/>
    <property type="molecule type" value="Genomic_DNA"/>
</dbReference>
<reference evidence="8 9" key="2">
    <citation type="journal article" date="2012" name="Open Biol.">
        <title>Characteristics of nucleosomes and linker DNA regions on the genome of the basidiomycete Mixia osmundae revealed by mono- and dinucleosome mapping.</title>
        <authorList>
            <person name="Nishida H."/>
            <person name="Kondo S."/>
            <person name="Matsumoto T."/>
            <person name="Suzuki Y."/>
            <person name="Yoshikawa H."/>
            <person name="Taylor T.D."/>
            <person name="Sugiyama J."/>
        </authorList>
    </citation>
    <scope>NUCLEOTIDE SEQUENCE [LARGE SCALE GENOMIC DNA]</scope>
    <source>
        <strain evidence="9">CBS 9802 / IAM 14324 / JCM 22182 / KY 12970</strain>
    </source>
</reference>
<accession>G7E6G0</accession>
<evidence type="ECO:0008006" key="10">
    <source>
        <dbReference type="Google" id="ProtNLM"/>
    </source>
</evidence>
<evidence type="ECO:0000256" key="2">
    <source>
        <dbReference type="ARBA" id="ARBA00022737"/>
    </source>
</evidence>
<dbReference type="PANTHER" id="PTHR43888">
    <property type="entry name" value="DNAJ-LIKE-2, ISOFORM A-RELATED"/>
    <property type="match status" value="1"/>
</dbReference>
<keyword evidence="3 5" id="KW-0863">Zinc-finger</keyword>
<dbReference type="PROSITE" id="PS00636">
    <property type="entry name" value="DNAJ_1"/>
    <property type="match status" value="1"/>
</dbReference>
<dbReference type="GO" id="GO:0030544">
    <property type="term" value="F:Hsp70 protein binding"/>
    <property type="evidence" value="ECO:0007669"/>
    <property type="project" value="InterPro"/>
</dbReference>
<keyword evidence="4 5" id="KW-0862">Zinc</keyword>
<dbReference type="STRING" id="764103.G7E6G0"/>
<dbReference type="GO" id="GO:0006457">
    <property type="term" value="P:protein folding"/>
    <property type="evidence" value="ECO:0007669"/>
    <property type="project" value="InterPro"/>
</dbReference>
<sequence length="425" mass="47626">MSHDTELYDVLELPPDSEQDAIKKAYRRLAMIHHPDKNTTGDHSQFQKIQAAYEILSDPHKRSRYDAVGLEGLQRGAGPSSAPDQGDLQDFFEMFFGRPGAEQTMRRRAMNQVVHVQVTLEESFTGVTKTFDLERQRICKTCGGTGARQNAKLRRCGRCSGEGEIAQHTLHGPEMYYVSMIRCAICKGTGHRVREQDLCAGCKGAETVEDKLKLDVPLERGIQDGHRIIRESEGDEKAELEPGDLIFRITLSHHPAFSLLIDGGLFCNVTLTLSEALFGFSRLILIHLDGRGLRASMPDMGRPGHRILRSGDLVKIRNEGMPRPDRSPQGDLYLRIQLDLPDPAFIAARRAQGLTALRDILPPGKHDASDEIDRTQLVALEFVDRLPARVQQRPQECAQCGMSHEHPCRSYSGFEDEAMPECHQQ</sequence>
<feature type="domain" description="CR-type" evidence="7">
    <location>
        <begin position="126"/>
        <end position="211"/>
    </location>
</feature>
<dbReference type="Gene3D" id="1.10.287.110">
    <property type="entry name" value="DnaJ domain"/>
    <property type="match status" value="1"/>
</dbReference>
<reference evidence="8 9" key="1">
    <citation type="journal article" date="2011" name="J. Gen. Appl. Microbiol.">
        <title>Draft genome sequencing of the enigmatic basidiomycete Mixia osmundae.</title>
        <authorList>
            <person name="Nishida H."/>
            <person name="Nagatsuka Y."/>
            <person name="Sugiyama J."/>
        </authorList>
    </citation>
    <scope>NUCLEOTIDE SEQUENCE [LARGE SCALE GENOMIC DNA]</scope>
    <source>
        <strain evidence="9">CBS 9802 / IAM 14324 / JCM 22182 / KY 12970</strain>
    </source>
</reference>
<name>G7E6G0_MIXOS</name>
<evidence type="ECO:0000313" key="9">
    <source>
        <dbReference type="Proteomes" id="UP000009131"/>
    </source>
</evidence>
<dbReference type="InterPro" id="IPR044713">
    <property type="entry name" value="DNJA1/2-like"/>
</dbReference>
<keyword evidence="9" id="KW-1185">Reference proteome</keyword>
<dbReference type="eggNOG" id="KOG0712">
    <property type="taxonomic scope" value="Eukaryota"/>
</dbReference>
<evidence type="ECO:0000256" key="5">
    <source>
        <dbReference type="PROSITE-ProRule" id="PRU00546"/>
    </source>
</evidence>
<evidence type="ECO:0000259" key="6">
    <source>
        <dbReference type="PROSITE" id="PS50076"/>
    </source>
</evidence>
<dbReference type="Pfam" id="PF00684">
    <property type="entry name" value="DnaJ_CXXCXGXG"/>
    <property type="match status" value="1"/>
</dbReference>
<dbReference type="Pfam" id="PF00226">
    <property type="entry name" value="DnaJ"/>
    <property type="match status" value="1"/>
</dbReference>
<keyword evidence="1 5" id="KW-0479">Metal-binding</keyword>
<dbReference type="HOGENOM" id="CLU_017633_10_0_1"/>
<dbReference type="FunFam" id="2.10.230.10:FF:000001">
    <property type="entry name" value="DnaJ subfamily A member 2"/>
    <property type="match status" value="1"/>
</dbReference>
<dbReference type="CDD" id="cd10747">
    <property type="entry name" value="DnaJ_C"/>
    <property type="match status" value="1"/>
</dbReference>
<dbReference type="AlphaFoldDB" id="G7E6G0"/>
<feature type="zinc finger region" description="CR-type" evidence="5">
    <location>
        <begin position="126"/>
        <end position="211"/>
    </location>
</feature>
<dbReference type="PROSITE" id="PS50076">
    <property type="entry name" value="DNAJ_2"/>
    <property type="match status" value="1"/>
</dbReference>
<dbReference type="InParanoid" id="G7E6G0"/>
<dbReference type="PRINTS" id="PR00625">
    <property type="entry name" value="JDOMAIN"/>
</dbReference>
<dbReference type="InterPro" id="IPR036869">
    <property type="entry name" value="J_dom_sf"/>
</dbReference>
<dbReference type="CDD" id="cd10719">
    <property type="entry name" value="DnaJ_zf"/>
    <property type="match status" value="1"/>
</dbReference>
<dbReference type="Pfam" id="PF01556">
    <property type="entry name" value="DnaJ_C"/>
    <property type="match status" value="1"/>
</dbReference>
<protein>
    <recommendedName>
        <fullName evidence="10">J domain-containing protein</fullName>
    </recommendedName>
</protein>
<evidence type="ECO:0000256" key="1">
    <source>
        <dbReference type="ARBA" id="ARBA00022723"/>
    </source>
</evidence>
<keyword evidence="2" id="KW-0677">Repeat</keyword>
<dbReference type="InterPro" id="IPR002939">
    <property type="entry name" value="DnaJ_C"/>
</dbReference>
<dbReference type="SUPFAM" id="SSF49493">
    <property type="entry name" value="HSP40/DnaJ peptide-binding domain"/>
    <property type="match status" value="2"/>
</dbReference>
<dbReference type="CDD" id="cd06257">
    <property type="entry name" value="DnaJ"/>
    <property type="match status" value="1"/>
</dbReference>
<gene>
    <name evidence="8" type="primary">Mo05106</name>
    <name evidence="8" type="ORF">E5Q_05106</name>
</gene>
<dbReference type="OrthoDB" id="550424at2759"/>
<dbReference type="InterPro" id="IPR036410">
    <property type="entry name" value="HSP_DnaJ_Cys-rich_dom_sf"/>
</dbReference>
<feature type="domain" description="J" evidence="6">
    <location>
        <begin position="6"/>
        <end position="69"/>
    </location>
</feature>
<dbReference type="Proteomes" id="UP000009131">
    <property type="component" value="Unassembled WGS sequence"/>
</dbReference>